<dbReference type="GO" id="GO:0005576">
    <property type="term" value="C:extracellular region"/>
    <property type="evidence" value="ECO:0007669"/>
    <property type="project" value="UniProtKB-SubCell"/>
</dbReference>
<accession>A0A197JX79</accession>
<protein>
    <recommendedName>
        <fullName evidence="4">Crinkler effector protein N-terminal domain-containing protein</fullName>
    </recommendedName>
</protein>
<dbReference type="AlphaFoldDB" id="A0A197JX79"/>
<evidence type="ECO:0000259" key="4">
    <source>
        <dbReference type="Pfam" id="PF20147"/>
    </source>
</evidence>
<dbReference type="OrthoDB" id="2405704at2759"/>
<dbReference type="Pfam" id="PF20147">
    <property type="entry name" value="Crinkler"/>
    <property type="match status" value="1"/>
</dbReference>
<evidence type="ECO:0000256" key="2">
    <source>
        <dbReference type="ARBA" id="ARBA00004613"/>
    </source>
</evidence>
<keyword evidence="3" id="KW-0964">Secreted</keyword>
<dbReference type="GO" id="GO:0043657">
    <property type="term" value="C:host cell"/>
    <property type="evidence" value="ECO:0007669"/>
    <property type="project" value="UniProtKB-SubCell"/>
</dbReference>
<sequence length="111" mass="12564">MSSFTMTIYVMLDGDAPLDAFPIVIESTKTISHLKKLIKNQRSHELCDIDAQKLNLWHVSILIPLAPGGREREPAWYDVNDNAVLLKPNQKVESVFTIEPHGTKVQVLVQR</sequence>
<comment type="subcellular location">
    <subcellularLocation>
        <location evidence="1">Host cell</location>
    </subcellularLocation>
    <subcellularLocation>
        <location evidence="2">Secreted</location>
    </subcellularLocation>
</comment>
<evidence type="ECO:0000313" key="6">
    <source>
        <dbReference type="Proteomes" id="UP000078512"/>
    </source>
</evidence>
<name>A0A197JX79_9FUNG</name>
<evidence type="ECO:0000256" key="1">
    <source>
        <dbReference type="ARBA" id="ARBA00004340"/>
    </source>
</evidence>
<dbReference type="Proteomes" id="UP000078512">
    <property type="component" value="Unassembled WGS sequence"/>
</dbReference>
<evidence type="ECO:0000313" key="5">
    <source>
        <dbReference type="EMBL" id="OAQ28879.1"/>
    </source>
</evidence>
<dbReference type="EMBL" id="KV442045">
    <property type="protein sequence ID" value="OAQ28879.1"/>
    <property type="molecule type" value="Genomic_DNA"/>
</dbReference>
<reference evidence="5 6" key="1">
    <citation type="submission" date="2016-05" db="EMBL/GenBank/DDBJ databases">
        <title>Genome sequencing reveals origins of a unique bacterial endosymbiosis in the earliest lineages of terrestrial Fungi.</title>
        <authorList>
            <consortium name="DOE Joint Genome Institute"/>
            <person name="Uehling J."/>
            <person name="Gryganskyi A."/>
            <person name="Hameed K."/>
            <person name="Tschaplinski T."/>
            <person name="Misztal P."/>
            <person name="Wu S."/>
            <person name="Desiro A."/>
            <person name="Vande Pol N."/>
            <person name="Du Z.-Y."/>
            <person name="Zienkiewicz A."/>
            <person name="Zienkiewicz K."/>
            <person name="Morin E."/>
            <person name="Tisserant E."/>
            <person name="Splivallo R."/>
            <person name="Hainaut M."/>
            <person name="Henrissat B."/>
            <person name="Ohm R."/>
            <person name="Kuo A."/>
            <person name="Yan J."/>
            <person name="Lipzen A."/>
            <person name="Nolan M."/>
            <person name="Labutti K."/>
            <person name="Barry K."/>
            <person name="Goldstein A."/>
            <person name="Labbe J."/>
            <person name="Schadt C."/>
            <person name="Tuskan G."/>
            <person name="Grigoriev I."/>
            <person name="Martin F."/>
            <person name="Vilgalys R."/>
            <person name="Bonito G."/>
        </authorList>
    </citation>
    <scope>NUCLEOTIDE SEQUENCE [LARGE SCALE GENOMIC DNA]</scope>
    <source>
        <strain evidence="5 6">AG-77</strain>
    </source>
</reference>
<keyword evidence="6" id="KW-1185">Reference proteome</keyword>
<dbReference type="InterPro" id="IPR045379">
    <property type="entry name" value="Crinkler_N"/>
</dbReference>
<feature type="domain" description="Crinkler effector protein N-terminal" evidence="4">
    <location>
        <begin position="6"/>
        <end position="110"/>
    </location>
</feature>
<proteinExistence type="predicted"/>
<gene>
    <name evidence="5" type="ORF">K457DRAFT_126336</name>
</gene>
<organism evidence="5 6">
    <name type="scientific">Linnemannia elongata AG-77</name>
    <dbReference type="NCBI Taxonomy" id="1314771"/>
    <lineage>
        <taxon>Eukaryota</taxon>
        <taxon>Fungi</taxon>
        <taxon>Fungi incertae sedis</taxon>
        <taxon>Mucoromycota</taxon>
        <taxon>Mortierellomycotina</taxon>
        <taxon>Mortierellomycetes</taxon>
        <taxon>Mortierellales</taxon>
        <taxon>Mortierellaceae</taxon>
        <taxon>Linnemannia</taxon>
    </lineage>
</organism>
<feature type="non-terminal residue" evidence="5">
    <location>
        <position position="111"/>
    </location>
</feature>
<evidence type="ECO:0000256" key="3">
    <source>
        <dbReference type="ARBA" id="ARBA00022525"/>
    </source>
</evidence>